<keyword evidence="3" id="KW-1185">Reference proteome</keyword>
<feature type="region of interest" description="Disordered" evidence="1">
    <location>
        <begin position="1"/>
        <end position="23"/>
    </location>
</feature>
<dbReference type="EMBL" id="JAECZB010000092">
    <property type="protein sequence ID" value="MBH8555208.1"/>
    <property type="molecule type" value="Genomic_DNA"/>
</dbReference>
<evidence type="ECO:0000313" key="3">
    <source>
        <dbReference type="Proteomes" id="UP000599391"/>
    </source>
</evidence>
<proteinExistence type="predicted"/>
<sequence>MAQKNGVKAGTSAQELPTVSDVDDSVTIEESVKIEDSSESVEDVQDIDEILNSLKALLSTVDKLQKVRQDVGDIKPLIGRMLDGELLAGEELEQLKVGVSGLSRLVRAYSDHQAALAKAQPARELLDQVLKEGKAVTAAQ</sequence>
<evidence type="ECO:0000256" key="1">
    <source>
        <dbReference type="SAM" id="MobiDB-lite"/>
    </source>
</evidence>
<dbReference type="Proteomes" id="UP000599391">
    <property type="component" value="Unassembled WGS sequence"/>
</dbReference>
<accession>A0A8J7HI77</accession>
<gene>
    <name evidence="2" type="ORF">I8751_23225</name>
</gene>
<dbReference type="RefSeq" id="WP_214441425.1">
    <property type="nucleotide sequence ID" value="NZ_JAECZB010000092.1"/>
</dbReference>
<reference evidence="2 3" key="1">
    <citation type="journal article" date="2021" name="Int. J. Syst. Evol. Microbiol.">
        <title>Amazonocrinis nigriterrae gen. nov., sp. nov., Atlanticothrix silvestris gen. nov., sp. nov. and Dendronalium phyllosphericum gen. nov., sp. nov., nostocacean cyanobacteria from Brazilian environments.</title>
        <authorList>
            <person name="Alvarenga D.O."/>
            <person name="Andreote A.P.D."/>
            <person name="Branco L.H.Z."/>
            <person name="Delbaje E."/>
            <person name="Cruz R.B."/>
            <person name="Varani A.M."/>
            <person name="Fiore M.F."/>
        </authorList>
    </citation>
    <scope>NUCLEOTIDE SEQUENCE [LARGE SCALE GENOMIC DNA]</scope>
    <source>
        <strain evidence="2 3">CENA357</strain>
    </source>
</reference>
<comment type="caution">
    <text evidence="2">The sequence shown here is derived from an EMBL/GenBank/DDBJ whole genome shotgun (WGS) entry which is preliminary data.</text>
</comment>
<name>A0A8J7HI77_9CYAN</name>
<organism evidence="2 3">
    <name type="scientific">Atlanticothrix silvestris CENA357</name>
    <dbReference type="NCBI Taxonomy" id="1725252"/>
    <lineage>
        <taxon>Bacteria</taxon>
        <taxon>Bacillati</taxon>
        <taxon>Cyanobacteriota</taxon>
        <taxon>Cyanophyceae</taxon>
        <taxon>Nostocales</taxon>
        <taxon>Nodulariaceae</taxon>
        <taxon>Atlanticothrix</taxon>
        <taxon>Atlanticothrix silvestris</taxon>
    </lineage>
</organism>
<dbReference type="AlphaFoldDB" id="A0A8J7HI77"/>
<protein>
    <submittedName>
        <fullName evidence="2">Uncharacterized protein</fullName>
    </submittedName>
</protein>
<evidence type="ECO:0000313" key="2">
    <source>
        <dbReference type="EMBL" id="MBH8555208.1"/>
    </source>
</evidence>